<feature type="coiled-coil region" evidence="1">
    <location>
        <begin position="54"/>
        <end position="88"/>
    </location>
</feature>
<accession>A0A550CWA9</accession>
<organism evidence="4 5">
    <name type="scientific">Schizophyllum amplum</name>
    <dbReference type="NCBI Taxonomy" id="97359"/>
    <lineage>
        <taxon>Eukaryota</taxon>
        <taxon>Fungi</taxon>
        <taxon>Dikarya</taxon>
        <taxon>Basidiomycota</taxon>
        <taxon>Agaricomycotina</taxon>
        <taxon>Agaricomycetes</taxon>
        <taxon>Agaricomycetidae</taxon>
        <taxon>Agaricales</taxon>
        <taxon>Schizophyllaceae</taxon>
        <taxon>Schizophyllum</taxon>
    </lineage>
</organism>
<evidence type="ECO:0000259" key="3">
    <source>
        <dbReference type="Pfam" id="PF12937"/>
    </source>
</evidence>
<comment type="caution">
    <text evidence="4">The sequence shown here is derived from an EMBL/GenBank/DDBJ whole genome shotgun (WGS) entry which is preliminary data.</text>
</comment>
<dbReference type="STRING" id="97359.A0A550CWA9"/>
<name>A0A550CWA9_9AGAR</name>
<keyword evidence="5" id="KW-1185">Reference proteome</keyword>
<proteinExistence type="predicted"/>
<dbReference type="Pfam" id="PF12937">
    <property type="entry name" value="F-box-like"/>
    <property type="match status" value="1"/>
</dbReference>
<dbReference type="EMBL" id="VDMD01000001">
    <property type="protein sequence ID" value="TRM69082.1"/>
    <property type="molecule type" value="Genomic_DNA"/>
</dbReference>
<dbReference type="OrthoDB" id="2835096at2759"/>
<keyword evidence="1" id="KW-0175">Coiled coil</keyword>
<dbReference type="InterPro" id="IPR001810">
    <property type="entry name" value="F-box_dom"/>
</dbReference>
<feature type="compositionally biased region" description="Basic and acidic residues" evidence="2">
    <location>
        <begin position="498"/>
        <end position="510"/>
    </location>
</feature>
<dbReference type="Gene3D" id="1.20.1280.50">
    <property type="match status" value="1"/>
</dbReference>
<sequence length="541" mass="60534">MDKAHRTALRERSSTQANRDLLRTGWAPSIAAAESLRGMAIDLQQCSLHIDSELHQLQVEVRRLEETVRRLQRQMVALSEEKTCLEDQASLCQAITSPIRRLPTEIMVDIFTLVLDNRGLIGDDLHSLSTTCCAWRTVALTTPRLWSTINIGSGGFLLHDQRRIDALVRVQLQRSADRPIDLEIVVDNGSHYEALASSSEAWRSVCTQSHRWKTVAFQFLGSCSTFWRNQAPLPLPMLETIRLTGTPVSPLVVFLDAPKLRFCHIRPTFSPRPENLAWPSQWRSLSRLALLGVPVMDCISALRSYQSTLKTISIDVEEPEFADEQNWSSLGFVELLALEDLRVSDSACRYVCPLLVIPAVWALVIDHLDADLSSYNVLHMVDRSSATITYLSITTGNAAEGAVLDLLRALPSITRLHLDAENNRSVLTERFFRGITPSDDNTDCPLPSLRHLSALVSCAQDPGDISLSALMSIFDNVRREDHVVAGQLYPALEERSLTRRQGDDLFKDPDSDAEDEEYIPSSVPSEDDTDTNYSTDVSENE</sequence>
<reference evidence="4 5" key="1">
    <citation type="journal article" date="2019" name="New Phytol.">
        <title>Comparative genomics reveals unique wood-decay strategies and fruiting body development in the Schizophyllaceae.</title>
        <authorList>
            <person name="Almasi E."/>
            <person name="Sahu N."/>
            <person name="Krizsan K."/>
            <person name="Balint B."/>
            <person name="Kovacs G.M."/>
            <person name="Kiss B."/>
            <person name="Cseklye J."/>
            <person name="Drula E."/>
            <person name="Henrissat B."/>
            <person name="Nagy I."/>
            <person name="Chovatia M."/>
            <person name="Adam C."/>
            <person name="LaButti K."/>
            <person name="Lipzen A."/>
            <person name="Riley R."/>
            <person name="Grigoriev I.V."/>
            <person name="Nagy L.G."/>
        </authorList>
    </citation>
    <scope>NUCLEOTIDE SEQUENCE [LARGE SCALE GENOMIC DNA]</scope>
    <source>
        <strain evidence="4 5">NL-1724</strain>
    </source>
</reference>
<evidence type="ECO:0000256" key="1">
    <source>
        <dbReference type="SAM" id="Coils"/>
    </source>
</evidence>
<dbReference type="Proteomes" id="UP000320762">
    <property type="component" value="Unassembled WGS sequence"/>
</dbReference>
<gene>
    <name evidence="4" type="ORF">BD626DRAFT_472855</name>
</gene>
<evidence type="ECO:0000256" key="2">
    <source>
        <dbReference type="SAM" id="MobiDB-lite"/>
    </source>
</evidence>
<feature type="region of interest" description="Disordered" evidence="2">
    <location>
        <begin position="498"/>
        <end position="541"/>
    </location>
</feature>
<protein>
    <recommendedName>
        <fullName evidence="3">F-box domain-containing protein</fullName>
    </recommendedName>
</protein>
<evidence type="ECO:0000313" key="5">
    <source>
        <dbReference type="Proteomes" id="UP000320762"/>
    </source>
</evidence>
<feature type="compositionally biased region" description="Polar residues" evidence="2">
    <location>
        <begin position="531"/>
        <end position="541"/>
    </location>
</feature>
<dbReference type="AlphaFoldDB" id="A0A550CWA9"/>
<feature type="domain" description="F-box" evidence="3">
    <location>
        <begin position="99"/>
        <end position="150"/>
    </location>
</feature>
<evidence type="ECO:0000313" key="4">
    <source>
        <dbReference type="EMBL" id="TRM69082.1"/>
    </source>
</evidence>